<dbReference type="PANTHER" id="PTHR18884">
    <property type="entry name" value="SEPTIN"/>
    <property type="match status" value="1"/>
</dbReference>
<feature type="region of interest" description="Disordered" evidence="9">
    <location>
        <begin position="124"/>
        <end position="157"/>
    </location>
</feature>
<accession>A0A6J2Q755</accession>
<feature type="compositionally biased region" description="Low complexity" evidence="9">
    <location>
        <begin position="236"/>
        <end position="251"/>
    </location>
</feature>
<dbReference type="CTD" id="124404"/>
<feature type="region of interest" description="Disordered" evidence="9">
    <location>
        <begin position="324"/>
        <end position="368"/>
    </location>
</feature>
<feature type="compositionally biased region" description="Basic and acidic residues" evidence="9">
    <location>
        <begin position="387"/>
        <end position="397"/>
    </location>
</feature>
<evidence type="ECO:0000256" key="7">
    <source>
        <dbReference type="ARBA" id="ARBA00023306"/>
    </source>
</evidence>
<evidence type="ECO:0000256" key="6">
    <source>
        <dbReference type="ARBA" id="ARBA00023212"/>
    </source>
</evidence>
<dbReference type="InterPro" id="IPR016491">
    <property type="entry name" value="Septin"/>
</dbReference>
<keyword evidence="6" id="KW-0206">Cytoskeleton</keyword>
<dbReference type="PROSITE" id="PS51719">
    <property type="entry name" value="G_SEPTIN"/>
    <property type="match status" value="1"/>
</dbReference>
<keyword evidence="11" id="KW-1185">Reference proteome</keyword>
<proteinExistence type="inferred from homology"/>
<gene>
    <name evidence="12" type="primary">septin12</name>
</gene>
<feature type="region of interest" description="Disordered" evidence="9">
    <location>
        <begin position="280"/>
        <end position="307"/>
    </location>
</feature>
<dbReference type="AlphaFoldDB" id="A0A6J2Q755"/>
<feature type="compositionally biased region" description="Polar residues" evidence="9">
    <location>
        <begin position="31"/>
        <end position="44"/>
    </location>
</feature>
<dbReference type="KEGG" id="cgob:115012027"/>
<comment type="similarity">
    <text evidence="8">Belongs to the TRAFAC class TrmE-Era-EngA-EngB-Septin-like GTPase superfamily. Septin GTPase family.</text>
</comment>
<keyword evidence="7" id="KW-0131">Cell cycle</keyword>
<organism evidence="11 12">
    <name type="scientific">Cottoperca gobio</name>
    <name type="common">Frogmouth</name>
    <name type="synonym">Aphritis gobio</name>
    <dbReference type="NCBI Taxonomy" id="56716"/>
    <lineage>
        <taxon>Eukaryota</taxon>
        <taxon>Metazoa</taxon>
        <taxon>Chordata</taxon>
        <taxon>Craniata</taxon>
        <taxon>Vertebrata</taxon>
        <taxon>Euteleostomi</taxon>
        <taxon>Actinopterygii</taxon>
        <taxon>Neopterygii</taxon>
        <taxon>Teleostei</taxon>
        <taxon>Neoteleostei</taxon>
        <taxon>Acanthomorphata</taxon>
        <taxon>Eupercaria</taxon>
        <taxon>Perciformes</taxon>
        <taxon>Notothenioidei</taxon>
        <taxon>Bovichtidae</taxon>
        <taxon>Cottoperca</taxon>
    </lineage>
</organism>
<dbReference type="GO" id="GO:0005856">
    <property type="term" value="C:cytoskeleton"/>
    <property type="evidence" value="ECO:0007669"/>
    <property type="project" value="UniProtKB-SubCell"/>
</dbReference>
<evidence type="ECO:0000313" key="11">
    <source>
        <dbReference type="Proteomes" id="UP000504630"/>
    </source>
</evidence>
<comment type="subcellular location">
    <subcellularLocation>
        <location evidence="1">Cytoplasm</location>
        <location evidence="1">Cytoskeleton</location>
    </subcellularLocation>
</comment>
<evidence type="ECO:0000256" key="1">
    <source>
        <dbReference type="ARBA" id="ARBA00004245"/>
    </source>
</evidence>
<feature type="compositionally biased region" description="Low complexity" evidence="9">
    <location>
        <begin position="327"/>
        <end position="338"/>
    </location>
</feature>
<dbReference type="InterPro" id="IPR027417">
    <property type="entry name" value="P-loop_NTPase"/>
</dbReference>
<feature type="compositionally biased region" description="Polar residues" evidence="9">
    <location>
        <begin position="401"/>
        <end position="410"/>
    </location>
</feature>
<protein>
    <submittedName>
        <fullName evidence="12">Uncharacterized protein septin12 isoform X1</fullName>
    </submittedName>
</protein>
<evidence type="ECO:0000256" key="8">
    <source>
        <dbReference type="RuleBase" id="RU004560"/>
    </source>
</evidence>
<dbReference type="InterPro" id="IPR030379">
    <property type="entry name" value="G_SEPTIN_dom"/>
</dbReference>
<dbReference type="FunFam" id="3.40.50.300:FF:000143">
    <property type="entry name" value="septin-9 isoform X1"/>
    <property type="match status" value="1"/>
</dbReference>
<keyword evidence="2" id="KW-0963">Cytoplasm</keyword>
<keyword evidence="5 8" id="KW-0342">GTP-binding</keyword>
<reference evidence="12" key="1">
    <citation type="submission" date="2025-08" db="UniProtKB">
        <authorList>
            <consortium name="RefSeq"/>
        </authorList>
    </citation>
    <scope>IDENTIFICATION</scope>
</reference>
<evidence type="ECO:0000256" key="2">
    <source>
        <dbReference type="ARBA" id="ARBA00022490"/>
    </source>
</evidence>
<evidence type="ECO:0000259" key="10">
    <source>
        <dbReference type="PROSITE" id="PS51719"/>
    </source>
</evidence>
<dbReference type="CDD" id="cd01850">
    <property type="entry name" value="CDC_Septin"/>
    <property type="match status" value="1"/>
</dbReference>
<evidence type="ECO:0000256" key="3">
    <source>
        <dbReference type="ARBA" id="ARBA00022618"/>
    </source>
</evidence>
<feature type="region of interest" description="Disordered" evidence="9">
    <location>
        <begin position="1"/>
        <end position="69"/>
    </location>
</feature>
<feature type="domain" description="Septin-type G" evidence="10">
    <location>
        <begin position="492"/>
        <end position="764"/>
    </location>
</feature>
<evidence type="ECO:0000256" key="9">
    <source>
        <dbReference type="SAM" id="MobiDB-lite"/>
    </source>
</evidence>
<dbReference type="OrthoDB" id="416553at2759"/>
<evidence type="ECO:0000256" key="4">
    <source>
        <dbReference type="ARBA" id="ARBA00022741"/>
    </source>
</evidence>
<dbReference type="GO" id="GO:0051301">
    <property type="term" value="P:cell division"/>
    <property type="evidence" value="ECO:0007669"/>
    <property type="project" value="UniProtKB-KW"/>
</dbReference>
<dbReference type="GeneID" id="115012027"/>
<feature type="compositionally biased region" description="Low complexity" evidence="9">
    <location>
        <begin position="203"/>
        <end position="229"/>
    </location>
</feature>
<evidence type="ECO:0000313" key="12">
    <source>
        <dbReference type="RefSeq" id="XP_029293285.1"/>
    </source>
</evidence>
<dbReference type="Pfam" id="PF00735">
    <property type="entry name" value="Septin"/>
    <property type="match status" value="1"/>
</dbReference>
<dbReference type="GO" id="GO:0005525">
    <property type="term" value="F:GTP binding"/>
    <property type="evidence" value="ECO:0007669"/>
    <property type="project" value="UniProtKB-KW"/>
</dbReference>
<keyword evidence="3" id="KW-0132">Cell division</keyword>
<dbReference type="Proteomes" id="UP000504630">
    <property type="component" value="Chromosome 8"/>
</dbReference>
<dbReference type="InParanoid" id="A0A6J2Q755"/>
<feature type="region of interest" description="Disordered" evidence="9">
    <location>
        <begin position="387"/>
        <end position="414"/>
    </location>
</feature>
<dbReference type="Gene3D" id="3.40.50.300">
    <property type="entry name" value="P-loop containing nucleotide triphosphate hydrolases"/>
    <property type="match status" value="1"/>
</dbReference>
<dbReference type="RefSeq" id="XP_029293285.1">
    <property type="nucleotide sequence ID" value="XM_029437425.1"/>
</dbReference>
<dbReference type="SUPFAM" id="SSF52540">
    <property type="entry name" value="P-loop containing nucleoside triphosphate hydrolases"/>
    <property type="match status" value="1"/>
</dbReference>
<keyword evidence="4 8" id="KW-0547">Nucleotide-binding</keyword>
<sequence>MGSYISPQPQGGYHRTQPQLPQQHKERGANLESNHNLNKFSSHGSVFHSEMDQGPGMRLGVPEPRAMNHGSMPSLDLQICDGGGGMVSMPRGGGGGGGRMSPGLRYANANANWSGRLHSASSFGEEGYCGPKQHYQQQGPQVLKAPQPKAKETSRLNKFPLDLDSLVCSTSTTSYTMAEGGSMSPNPPKPPPRSTGGLQHHTSPPSTLASPSASLSSLDSSSDTPSLSLHNPFLPFSPSSQTHSQSSIPIPEMSSPVTLSPGHSPKLEILSGSQVVQVVPNLTNPSSSSTPRAILSEEDGPGDARDSVGSILQRIASFSQHVVTDSTPATVTQPPTVQSNGGLSSESGCPADTTLMPPWKQGKKKETAGVLETDPLSPMEEREERGIMGQEREDEGKCQGQPANMDTQNSMTETEENCVEVCTEMEEKGKEKGMEERELKKEMEMKLDAEVKMELCPSVPGLQMSFIRGTDLFGYVGIEAVLDQMRRKTMKAGLEFNIMVVGQSGLGKSTLVNTLFKSKVSRKSCTPNYEEKISKTVKLHSVSHVIEEKGVRMKLTVIDTPGFGDQINNENCWEPIVKHVNEQYEKYLREELHINRKRRIPDSRVHCCIYFLPATGHRLRPIDVEFMKRLGKIVSIVPVIAKADTLTIEERQEFKERIRQDLAANGIRVYPQKEFDEDPEERFLNDRIRESIPFAVVGTDKEHQVNGNKVLGRKTKWGIIEVENVAHCEFANLRDLLIRSHLQDLKDVTHNIHYETYRVRRLNESNMTFSELGLSTWPLENGTADKCESESHL</sequence>
<feature type="region of interest" description="Disordered" evidence="9">
    <location>
        <begin position="176"/>
        <end position="266"/>
    </location>
</feature>
<name>A0A6J2Q755_COTGO</name>
<evidence type="ECO:0000256" key="5">
    <source>
        <dbReference type="ARBA" id="ARBA00023134"/>
    </source>
</evidence>